<evidence type="ECO:0000256" key="1">
    <source>
        <dbReference type="SAM" id="MobiDB-lite"/>
    </source>
</evidence>
<reference evidence="2" key="1">
    <citation type="submission" date="2021-05" db="EMBL/GenBank/DDBJ databases">
        <authorList>
            <person name="Alioto T."/>
            <person name="Alioto T."/>
            <person name="Gomez Garrido J."/>
        </authorList>
    </citation>
    <scope>NUCLEOTIDE SEQUENCE</scope>
</reference>
<feature type="region of interest" description="Disordered" evidence="1">
    <location>
        <begin position="29"/>
        <end position="52"/>
    </location>
</feature>
<dbReference type="EMBL" id="HBUE01004352">
    <property type="protein sequence ID" value="CAG6445178.1"/>
    <property type="molecule type" value="Transcribed_RNA"/>
</dbReference>
<proteinExistence type="predicted"/>
<dbReference type="AlphaFoldDB" id="A0A8D7ZV97"/>
<organism evidence="2">
    <name type="scientific">Culex pipiens</name>
    <name type="common">House mosquito</name>
    <dbReference type="NCBI Taxonomy" id="7175"/>
    <lineage>
        <taxon>Eukaryota</taxon>
        <taxon>Metazoa</taxon>
        <taxon>Ecdysozoa</taxon>
        <taxon>Arthropoda</taxon>
        <taxon>Hexapoda</taxon>
        <taxon>Insecta</taxon>
        <taxon>Pterygota</taxon>
        <taxon>Neoptera</taxon>
        <taxon>Endopterygota</taxon>
        <taxon>Diptera</taxon>
        <taxon>Nematocera</taxon>
        <taxon>Culicoidea</taxon>
        <taxon>Culicidae</taxon>
        <taxon>Culicinae</taxon>
        <taxon>Culicini</taxon>
        <taxon>Culex</taxon>
        <taxon>Culex</taxon>
    </lineage>
</organism>
<protein>
    <submittedName>
        <fullName evidence="2">(northern house mosquito) hypothetical protein</fullName>
    </submittedName>
</protein>
<name>A0A8D7ZV97_CULPI</name>
<evidence type="ECO:0000313" key="2">
    <source>
        <dbReference type="EMBL" id="CAG6445178.1"/>
    </source>
</evidence>
<accession>A0A8D7ZV97</accession>
<sequence>MVTQPVAVVIFGKLEPGLARKLSSFNNSSTKFAPRKNPAPLDQAGTFHSTSPGRMTTIKMKFSIGVLRSLPQRNCRSHREAAEHCYEEAHTPAQRFCKPVQEFDYNRQLQQISGMFSELEPSSTQQS</sequence>